<reference evidence="9 10" key="2">
    <citation type="journal article" date="2016" name="Genome Announc.">
        <title>Permanent Draft Genome Sequences for Two Variants of Frankia sp. Strain CpI1, the First Frankia Strain Isolated from Root Nodules of Comptonia peregrina.</title>
        <authorList>
            <person name="Oshone R."/>
            <person name="Hurst S.G.IV."/>
            <person name="Abebe-Akele F."/>
            <person name="Simpson S."/>
            <person name="Morris K."/>
            <person name="Thomas W.K."/>
            <person name="Tisa L.S."/>
        </authorList>
    </citation>
    <scope>NUCLEOTIDE SEQUENCE [LARGE SCALE GENOMIC DNA]</scope>
    <source>
        <strain evidence="10">CpI1-S</strain>
    </source>
</reference>
<feature type="transmembrane region" description="Helical" evidence="7">
    <location>
        <begin position="257"/>
        <end position="279"/>
    </location>
</feature>
<dbReference type="GO" id="GO:0005886">
    <property type="term" value="C:plasma membrane"/>
    <property type="evidence" value="ECO:0007669"/>
    <property type="project" value="UniProtKB-SubCell"/>
</dbReference>
<evidence type="ECO:0000256" key="6">
    <source>
        <dbReference type="ARBA" id="ARBA00023136"/>
    </source>
</evidence>
<reference evidence="10" key="1">
    <citation type="submission" date="2015-02" db="EMBL/GenBank/DDBJ databases">
        <title>Draft Genome of Frankia sp. CpI1-S.</title>
        <authorList>
            <person name="Oshone R.T."/>
            <person name="Ngom M."/>
            <person name="Ghodhbane-Gtari F."/>
            <person name="Gtari M."/>
            <person name="Morris K."/>
            <person name="Thomas K."/>
            <person name="Sen A."/>
            <person name="Tisa L.S."/>
        </authorList>
    </citation>
    <scope>NUCLEOTIDE SEQUENCE [LARGE SCALE GENOMIC DNA]</scope>
    <source>
        <strain evidence="10">CpI1-S</strain>
    </source>
</reference>
<comment type="caution">
    <text evidence="9">The sequence shown here is derived from an EMBL/GenBank/DDBJ whole genome shotgun (WGS) entry which is preliminary data.</text>
</comment>
<dbReference type="NCBIfam" id="TIGR03920">
    <property type="entry name" value="T7SS_EccD"/>
    <property type="match status" value="1"/>
</dbReference>
<dbReference type="Pfam" id="PF08817">
    <property type="entry name" value="YukD"/>
    <property type="match status" value="1"/>
</dbReference>
<protein>
    <submittedName>
        <fullName evidence="9">Type VII secretion integral membrane protein EccD</fullName>
    </submittedName>
</protein>
<evidence type="ECO:0000256" key="1">
    <source>
        <dbReference type="ARBA" id="ARBA00004651"/>
    </source>
</evidence>
<sequence>MAQSSAAEVCRLLVIGPTSRVDLSVPTHVPLTDLMPALLRSLGPDLADRGLEHSGWVVQRLGSPPLDEDLSVAEHELLDGDTVHVRPRSDQIPPLDFDDLIDGISTGISARSGLWRPRTTHAVSALALVVWLLVALAVPVLAGPHVPTPAAGARGAHGTTDAGGDAFGRPVTVGVVAMLLFVAMVVSGRGQRDRAVTALLGGAVVAFAVEAVVLQVADADAGAGAGARLPEMLLAGAGVAVLASLLVLVVASGRGTLLPVGLAVAAMALAAAVAGELSSAAGLDWTQVAAVMALLCVAARPAVPMASFKLAGLTLPPLPVEPEDLQDDIDPEPGAELLARTARADRFMTALHAASGVVSTVAVLRLALAPGWLPAAVALLVGFAQVLAARPMTSTWHRLALGLPAGAGLVAVVLSLPGRSGGLGGGAALPMVLALLLATVAAACAYVLPRRRLTPIWGRLGDWGHATALAVSVPLVVGMLGGIGFIRSVVG</sequence>
<dbReference type="PATRIC" id="fig|1502723.3.peg.6852"/>
<dbReference type="Pfam" id="PF19053">
    <property type="entry name" value="EccD"/>
    <property type="match status" value="1"/>
</dbReference>
<name>A0A0D8B657_9ACTN</name>
<feature type="transmembrane region" description="Helical" evidence="7">
    <location>
        <begin position="428"/>
        <end position="448"/>
    </location>
</feature>
<comment type="similarity">
    <text evidence="2">Belongs to the EccD/Snm4 family.</text>
</comment>
<accession>A0A0D8B657</accession>
<dbReference type="RefSeq" id="WP_044888458.1">
    <property type="nucleotide sequence ID" value="NZ_JYFN01000090.1"/>
</dbReference>
<dbReference type="InterPro" id="IPR006707">
    <property type="entry name" value="T7SS_EccD"/>
</dbReference>
<evidence type="ECO:0000256" key="7">
    <source>
        <dbReference type="SAM" id="Phobius"/>
    </source>
</evidence>
<proteinExistence type="inferred from homology"/>
<dbReference type="OrthoDB" id="4775372at2"/>
<feature type="transmembrane region" description="Helical" evidence="7">
    <location>
        <begin position="232"/>
        <end position="250"/>
    </location>
</feature>
<evidence type="ECO:0000256" key="4">
    <source>
        <dbReference type="ARBA" id="ARBA00022692"/>
    </source>
</evidence>
<feature type="transmembrane region" description="Helical" evidence="7">
    <location>
        <begin position="198"/>
        <end position="217"/>
    </location>
</feature>
<feature type="transmembrane region" description="Helical" evidence="7">
    <location>
        <begin position="396"/>
        <end position="416"/>
    </location>
</feature>
<keyword evidence="5 7" id="KW-1133">Transmembrane helix</keyword>
<keyword evidence="10" id="KW-1185">Reference proteome</keyword>
<gene>
    <name evidence="9" type="ORF">FF36_06044</name>
</gene>
<dbReference type="AlphaFoldDB" id="A0A0D8B657"/>
<evidence type="ECO:0000256" key="2">
    <source>
        <dbReference type="ARBA" id="ARBA00006162"/>
    </source>
</evidence>
<keyword evidence="4 7" id="KW-0812">Transmembrane</keyword>
<evidence type="ECO:0000313" key="10">
    <source>
        <dbReference type="Proteomes" id="UP000032545"/>
    </source>
</evidence>
<dbReference type="Gene3D" id="3.10.20.90">
    <property type="entry name" value="Phosphatidylinositol 3-kinase Catalytic Subunit, Chain A, domain 1"/>
    <property type="match status" value="1"/>
</dbReference>
<evidence type="ECO:0000313" key="9">
    <source>
        <dbReference type="EMBL" id="KJE19676.1"/>
    </source>
</evidence>
<feature type="transmembrane region" description="Helical" evidence="7">
    <location>
        <begin position="125"/>
        <end position="146"/>
    </location>
</feature>
<feature type="transmembrane region" description="Helical" evidence="7">
    <location>
        <begin position="469"/>
        <end position="490"/>
    </location>
</feature>
<comment type="subcellular location">
    <subcellularLocation>
        <location evidence="1">Cell membrane</location>
        <topology evidence="1">Multi-pass membrane protein</topology>
    </subcellularLocation>
</comment>
<keyword evidence="6 7" id="KW-0472">Membrane</keyword>
<evidence type="ECO:0000259" key="8">
    <source>
        <dbReference type="Pfam" id="PF19053"/>
    </source>
</evidence>
<feature type="domain" description="EccD-like transmembrane" evidence="8">
    <location>
        <begin position="122"/>
        <end position="488"/>
    </location>
</feature>
<evidence type="ECO:0000256" key="3">
    <source>
        <dbReference type="ARBA" id="ARBA00022475"/>
    </source>
</evidence>
<feature type="transmembrane region" description="Helical" evidence="7">
    <location>
        <begin position="166"/>
        <end position="186"/>
    </location>
</feature>
<dbReference type="InterPro" id="IPR024962">
    <property type="entry name" value="YukD-like"/>
</dbReference>
<dbReference type="EMBL" id="JYFN01000090">
    <property type="protein sequence ID" value="KJE19676.1"/>
    <property type="molecule type" value="Genomic_DNA"/>
</dbReference>
<dbReference type="PIRSF" id="PIRSF017804">
    <property type="entry name" value="Secretion_EccD1"/>
    <property type="match status" value="1"/>
</dbReference>
<evidence type="ECO:0000256" key="5">
    <source>
        <dbReference type="ARBA" id="ARBA00022989"/>
    </source>
</evidence>
<dbReference type="InterPro" id="IPR044049">
    <property type="entry name" value="EccD_transm"/>
</dbReference>
<keyword evidence="3" id="KW-1003">Cell membrane</keyword>
<organism evidence="9 10">
    <name type="scientific">Frankia torreyi</name>
    <dbReference type="NCBI Taxonomy" id="1856"/>
    <lineage>
        <taxon>Bacteria</taxon>
        <taxon>Bacillati</taxon>
        <taxon>Actinomycetota</taxon>
        <taxon>Actinomycetes</taxon>
        <taxon>Frankiales</taxon>
        <taxon>Frankiaceae</taxon>
        <taxon>Frankia</taxon>
    </lineage>
</organism>
<feature type="transmembrane region" description="Helical" evidence="7">
    <location>
        <begin position="372"/>
        <end position="389"/>
    </location>
</feature>
<dbReference type="Proteomes" id="UP000032545">
    <property type="component" value="Unassembled WGS sequence"/>
</dbReference>